<comment type="pathway">
    <text evidence="2">Glycan metabolism; cellulose degradation.</text>
</comment>
<dbReference type="PANTHER" id="PTHR42715:SF27">
    <property type="entry name" value="BETA-GLUCOSIDASE-RELATED"/>
    <property type="match status" value="1"/>
</dbReference>
<dbReference type="KEGG" id="val:VDBG_03293"/>
<evidence type="ECO:0000313" key="9">
    <source>
        <dbReference type="Proteomes" id="UP000008698"/>
    </source>
</evidence>
<dbReference type="GeneID" id="9533724"/>
<evidence type="ECO:0000256" key="4">
    <source>
        <dbReference type="ARBA" id="ARBA00012744"/>
    </source>
</evidence>
<dbReference type="HOGENOM" id="CLU_2135423_0_0_1"/>
<dbReference type="InterPro" id="IPR050288">
    <property type="entry name" value="Cellulose_deg_GH3"/>
</dbReference>
<dbReference type="GO" id="GO:0009251">
    <property type="term" value="P:glucan catabolic process"/>
    <property type="evidence" value="ECO:0007669"/>
    <property type="project" value="TreeGrafter"/>
</dbReference>
<dbReference type="Proteomes" id="UP000008698">
    <property type="component" value="Unassembled WGS sequence"/>
</dbReference>
<evidence type="ECO:0000256" key="1">
    <source>
        <dbReference type="ARBA" id="ARBA00000448"/>
    </source>
</evidence>
<keyword evidence="7" id="KW-0326">Glycosidase</keyword>
<keyword evidence="9" id="KW-1185">Reference proteome</keyword>
<dbReference type="InterPro" id="IPR001764">
    <property type="entry name" value="Glyco_hydro_3_N"/>
</dbReference>
<dbReference type="OMA" id="CTRSACQ"/>
<dbReference type="AlphaFoldDB" id="C9SDR4"/>
<dbReference type="InterPro" id="IPR017853">
    <property type="entry name" value="GH"/>
</dbReference>
<dbReference type="STRING" id="526221.C9SDR4"/>
<sequence>MPYIKACTRSACQRTTADPRQFTDGPGGTRGESYIYGIKAARFPCGTCLGGTFDTAVLEKVGAAIAKEVHTKSAHALGSTLNVIRLPLGGRNYETYSEDSLLLGHLAAAYVRG</sequence>
<dbReference type="PRINTS" id="PR00133">
    <property type="entry name" value="GLHYDRLASE3"/>
</dbReference>
<dbReference type="RefSeq" id="XP_003007154.1">
    <property type="nucleotide sequence ID" value="XM_003007108.1"/>
</dbReference>
<dbReference type="SUPFAM" id="SSF51445">
    <property type="entry name" value="(Trans)glycosidases"/>
    <property type="match status" value="1"/>
</dbReference>
<organism evidence="9">
    <name type="scientific">Verticillium alfalfae (strain VaMs.102 / ATCC MYA-4576 / FGSC 10136)</name>
    <name type="common">Verticillium wilt of alfalfa</name>
    <name type="synonym">Verticillium albo-atrum</name>
    <dbReference type="NCBI Taxonomy" id="526221"/>
    <lineage>
        <taxon>Eukaryota</taxon>
        <taxon>Fungi</taxon>
        <taxon>Dikarya</taxon>
        <taxon>Ascomycota</taxon>
        <taxon>Pezizomycotina</taxon>
        <taxon>Sordariomycetes</taxon>
        <taxon>Hypocreomycetidae</taxon>
        <taxon>Glomerellales</taxon>
        <taxon>Plectosphaerellaceae</taxon>
        <taxon>Verticillium</taxon>
    </lineage>
</organism>
<evidence type="ECO:0000256" key="5">
    <source>
        <dbReference type="ARBA" id="ARBA00022801"/>
    </source>
</evidence>
<evidence type="ECO:0000256" key="2">
    <source>
        <dbReference type="ARBA" id="ARBA00004987"/>
    </source>
</evidence>
<evidence type="ECO:0000256" key="6">
    <source>
        <dbReference type="ARBA" id="ARBA00023180"/>
    </source>
</evidence>
<protein>
    <recommendedName>
        <fullName evidence="4">beta-glucosidase</fullName>
        <ecNumber evidence="4">3.2.1.21</ecNumber>
    </recommendedName>
</protein>
<reference evidence="9" key="1">
    <citation type="journal article" date="2011" name="PLoS Pathog.">
        <title>Comparative genomics yields insights into niche adaptation of plant vascular wilt pathogens.</title>
        <authorList>
            <person name="Klosterman S.J."/>
            <person name="Subbarao K.V."/>
            <person name="Kang S."/>
            <person name="Veronese P."/>
            <person name="Gold S.E."/>
            <person name="Thomma B.P.H.J."/>
            <person name="Chen Z."/>
            <person name="Henrissat B."/>
            <person name="Lee Y.-H."/>
            <person name="Park J."/>
            <person name="Garcia-Pedrajas M.D."/>
            <person name="Barbara D.J."/>
            <person name="Anchieta A."/>
            <person name="de Jonge R."/>
            <person name="Santhanam P."/>
            <person name="Maruthachalam K."/>
            <person name="Atallah Z."/>
            <person name="Amyotte S.G."/>
            <person name="Paz Z."/>
            <person name="Inderbitzin P."/>
            <person name="Hayes R.J."/>
            <person name="Heiman D.I."/>
            <person name="Young S."/>
            <person name="Zeng Q."/>
            <person name="Engels R."/>
            <person name="Galagan J."/>
            <person name="Cuomo C.A."/>
            <person name="Dobinson K.F."/>
            <person name="Ma L.-J."/>
        </authorList>
    </citation>
    <scope>NUCLEOTIDE SEQUENCE [LARGE SCALE GENOMIC DNA]</scope>
    <source>
        <strain evidence="9">VaMs.102 / ATCC MYA-4576 / FGSC 10136</strain>
    </source>
</reference>
<dbReference type="OrthoDB" id="47059at2759"/>
<evidence type="ECO:0000313" key="8">
    <source>
        <dbReference type="EMBL" id="EEY17184.1"/>
    </source>
</evidence>
<evidence type="ECO:0000256" key="7">
    <source>
        <dbReference type="ARBA" id="ARBA00023295"/>
    </source>
</evidence>
<comment type="similarity">
    <text evidence="3">Belongs to the glycosyl hydrolase 3 family.</text>
</comment>
<gene>
    <name evidence="8" type="ORF">VDBG_03293</name>
</gene>
<dbReference type="EMBL" id="DS985216">
    <property type="protein sequence ID" value="EEY17184.1"/>
    <property type="molecule type" value="Genomic_DNA"/>
</dbReference>
<dbReference type="EC" id="3.2.1.21" evidence="4"/>
<dbReference type="InterPro" id="IPR036962">
    <property type="entry name" value="Glyco_hydro_3_N_sf"/>
</dbReference>
<dbReference type="PANTHER" id="PTHR42715">
    <property type="entry name" value="BETA-GLUCOSIDASE"/>
    <property type="match status" value="1"/>
</dbReference>
<dbReference type="GO" id="GO:0008422">
    <property type="term" value="F:beta-glucosidase activity"/>
    <property type="evidence" value="ECO:0007669"/>
    <property type="project" value="UniProtKB-EC"/>
</dbReference>
<keyword evidence="5" id="KW-0378">Hydrolase</keyword>
<evidence type="ECO:0000256" key="3">
    <source>
        <dbReference type="ARBA" id="ARBA00005336"/>
    </source>
</evidence>
<keyword evidence="6" id="KW-0325">Glycoprotein</keyword>
<name>C9SDR4_VERA1</name>
<dbReference type="Gene3D" id="3.20.20.300">
    <property type="entry name" value="Glycoside hydrolase, family 3, N-terminal domain"/>
    <property type="match status" value="1"/>
</dbReference>
<proteinExistence type="inferred from homology"/>
<accession>C9SDR4</accession>
<comment type="catalytic activity">
    <reaction evidence="1">
        <text>Hydrolysis of terminal, non-reducing beta-D-glucosyl residues with release of beta-D-glucose.</text>
        <dbReference type="EC" id="3.2.1.21"/>
    </reaction>
</comment>